<reference evidence="4 5" key="1">
    <citation type="submission" date="2019-02" db="EMBL/GenBank/DDBJ databases">
        <title>Deep-cultivation of Planctomycetes and their phenomic and genomic characterization uncovers novel biology.</title>
        <authorList>
            <person name="Wiegand S."/>
            <person name="Jogler M."/>
            <person name="Boedeker C."/>
            <person name="Pinto D."/>
            <person name="Vollmers J."/>
            <person name="Rivas-Marin E."/>
            <person name="Kohn T."/>
            <person name="Peeters S.H."/>
            <person name="Heuer A."/>
            <person name="Rast P."/>
            <person name="Oberbeckmann S."/>
            <person name="Bunk B."/>
            <person name="Jeske O."/>
            <person name="Meyerdierks A."/>
            <person name="Storesund J.E."/>
            <person name="Kallscheuer N."/>
            <person name="Luecker S."/>
            <person name="Lage O.M."/>
            <person name="Pohl T."/>
            <person name="Merkel B.J."/>
            <person name="Hornburger P."/>
            <person name="Mueller R.-W."/>
            <person name="Bruemmer F."/>
            <person name="Labrenz M."/>
            <person name="Spormann A.M."/>
            <person name="Op Den Camp H."/>
            <person name="Overmann J."/>
            <person name="Amann R."/>
            <person name="Jetten M.S.M."/>
            <person name="Mascher T."/>
            <person name="Medema M.H."/>
            <person name="Devos D.P."/>
            <person name="Kaster A.-K."/>
            <person name="Ovreas L."/>
            <person name="Rohde M."/>
            <person name="Galperin M.Y."/>
            <person name="Jogler C."/>
        </authorList>
    </citation>
    <scope>NUCLEOTIDE SEQUENCE [LARGE SCALE GENOMIC DNA]</scope>
    <source>
        <strain evidence="4 5">Pla22</strain>
    </source>
</reference>
<dbReference type="EMBL" id="SJPI01000002">
    <property type="protein sequence ID" value="TWT51371.1"/>
    <property type="molecule type" value="Genomic_DNA"/>
</dbReference>
<sequence>MGSHFVFVGTFAMLGGALRGFNLLLILAGIVAGTLIMHWRWSRRSVESISIRRRLPSEAFAGVPFRVRYRLRNHSRFMPAWMIRVSDEISHVGGTDTTTATCAVGVISASTTTLPHYDATITARGLYTFGPMSISTTFPFSLFHSRQVVSFEQQFCVFPALLSLKGSWQRQLISRSGGTTTTAKRSGQSEGEFFGLREWQTGDSPKWIHWRTTARLDQPAVRQFEQQRRFDMCILVDAYQQRKVKHQTSPNSVAVERAISLAATLLVRLVGSPSNRMILAVAGTEASAIVGGGSNMGKRRMLETLSCLSSSPTPELCKAIELASDLVGKAQDLIVISPRSLKEATESNSNLQEIIAPWVRRGSFRWIDTSDKDLNRWVSTEKPNASLYGHMPTAAEVHRFDGELSSPNAAPTIAPTTNSTASSIASSKS</sequence>
<dbReference type="OrthoDB" id="9812729at2"/>
<evidence type="ECO:0000256" key="1">
    <source>
        <dbReference type="SAM" id="MobiDB-lite"/>
    </source>
</evidence>
<evidence type="ECO:0000259" key="3">
    <source>
        <dbReference type="Pfam" id="PF01882"/>
    </source>
</evidence>
<evidence type="ECO:0000256" key="2">
    <source>
        <dbReference type="SAM" id="Phobius"/>
    </source>
</evidence>
<dbReference type="RefSeq" id="WP_146516436.1">
    <property type="nucleotide sequence ID" value="NZ_SJPI01000002.1"/>
</dbReference>
<feature type="transmembrane region" description="Helical" evidence="2">
    <location>
        <begin position="20"/>
        <end position="39"/>
    </location>
</feature>
<gene>
    <name evidence="4" type="ORF">Pla22_41480</name>
</gene>
<comment type="caution">
    <text evidence="4">The sequence shown here is derived from an EMBL/GenBank/DDBJ whole genome shotgun (WGS) entry which is preliminary data.</text>
</comment>
<protein>
    <recommendedName>
        <fullName evidence="3">DUF58 domain-containing protein</fullName>
    </recommendedName>
</protein>
<dbReference type="Proteomes" id="UP000316598">
    <property type="component" value="Unassembled WGS sequence"/>
</dbReference>
<feature type="region of interest" description="Disordered" evidence="1">
    <location>
        <begin position="404"/>
        <end position="429"/>
    </location>
</feature>
<feature type="compositionally biased region" description="Low complexity" evidence="1">
    <location>
        <begin position="405"/>
        <end position="429"/>
    </location>
</feature>
<dbReference type="InterPro" id="IPR002881">
    <property type="entry name" value="DUF58"/>
</dbReference>
<evidence type="ECO:0000313" key="4">
    <source>
        <dbReference type="EMBL" id="TWT51371.1"/>
    </source>
</evidence>
<feature type="domain" description="DUF58" evidence="3">
    <location>
        <begin position="196"/>
        <end position="337"/>
    </location>
</feature>
<keyword evidence="5" id="KW-1185">Reference proteome</keyword>
<keyword evidence="2" id="KW-0472">Membrane</keyword>
<dbReference type="Pfam" id="PF01882">
    <property type="entry name" value="DUF58"/>
    <property type="match status" value="1"/>
</dbReference>
<dbReference type="PANTHER" id="PTHR34351">
    <property type="entry name" value="SLR1927 PROTEIN-RELATED"/>
    <property type="match status" value="1"/>
</dbReference>
<keyword evidence="2" id="KW-1133">Transmembrane helix</keyword>
<accession>A0A5C5WMP8</accession>
<evidence type="ECO:0000313" key="5">
    <source>
        <dbReference type="Proteomes" id="UP000316598"/>
    </source>
</evidence>
<keyword evidence="2" id="KW-0812">Transmembrane</keyword>
<proteinExistence type="predicted"/>
<dbReference type="PANTHER" id="PTHR34351:SF1">
    <property type="entry name" value="SLR1927 PROTEIN"/>
    <property type="match status" value="1"/>
</dbReference>
<dbReference type="AlphaFoldDB" id="A0A5C5WMP8"/>
<name>A0A5C5WMP8_9BACT</name>
<organism evidence="4 5">
    <name type="scientific">Rubripirellula amarantea</name>
    <dbReference type="NCBI Taxonomy" id="2527999"/>
    <lineage>
        <taxon>Bacteria</taxon>
        <taxon>Pseudomonadati</taxon>
        <taxon>Planctomycetota</taxon>
        <taxon>Planctomycetia</taxon>
        <taxon>Pirellulales</taxon>
        <taxon>Pirellulaceae</taxon>
        <taxon>Rubripirellula</taxon>
    </lineage>
</organism>